<reference evidence="1 2" key="1">
    <citation type="journal article" date="2020" name="G3 (Bethesda)">
        <title>Improved Reference Genome for Cyclotella cryptica CCMP332, a Model for Cell Wall Morphogenesis, Salinity Adaptation, and Lipid Production in Diatoms (Bacillariophyta).</title>
        <authorList>
            <person name="Roberts W.R."/>
            <person name="Downey K.M."/>
            <person name="Ruck E.C."/>
            <person name="Traller J.C."/>
            <person name="Alverson A.J."/>
        </authorList>
    </citation>
    <scope>NUCLEOTIDE SEQUENCE [LARGE SCALE GENOMIC DNA]</scope>
    <source>
        <strain evidence="1 2">CCMP332</strain>
    </source>
</reference>
<protein>
    <submittedName>
        <fullName evidence="1">Uncharacterized protein</fullName>
    </submittedName>
</protein>
<comment type="caution">
    <text evidence="1">The sequence shown here is derived from an EMBL/GenBank/DDBJ whole genome shotgun (WGS) entry which is preliminary data.</text>
</comment>
<proteinExistence type="predicted"/>
<dbReference type="AlphaFoldDB" id="A0ABD3PH24"/>
<evidence type="ECO:0000313" key="2">
    <source>
        <dbReference type="Proteomes" id="UP001516023"/>
    </source>
</evidence>
<organism evidence="1 2">
    <name type="scientific">Cyclotella cryptica</name>
    <dbReference type="NCBI Taxonomy" id="29204"/>
    <lineage>
        <taxon>Eukaryota</taxon>
        <taxon>Sar</taxon>
        <taxon>Stramenopiles</taxon>
        <taxon>Ochrophyta</taxon>
        <taxon>Bacillariophyta</taxon>
        <taxon>Coscinodiscophyceae</taxon>
        <taxon>Thalassiosirophycidae</taxon>
        <taxon>Stephanodiscales</taxon>
        <taxon>Stephanodiscaceae</taxon>
        <taxon>Cyclotella</taxon>
    </lineage>
</organism>
<keyword evidence="2" id="KW-1185">Reference proteome</keyword>
<dbReference type="EMBL" id="JABMIG020000180">
    <property type="protein sequence ID" value="KAL3787197.1"/>
    <property type="molecule type" value="Genomic_DNA"/>
</dbReference>
<name>A0ABD3PH24_9STRA</name>
<dbReference type="Proteomes" id="UP001516023">
    <property type="component" value="Unassembled WGS sequence"/>
</dbReference>
<sequence length="616" mass="69246">MPKQIDPTSSAATVERVSSPHKVLPFLLLVTFVAFREFSLRSLPNAAHGGPHSSIPAKHDTNLHHPGCSIFKTSSMGDLWRDMQGPIILNSTYLPNNSDSINKNTTDEDEEFIRIKMVKWTQNLMEYHTPERLRRSLGNRPPSSSILRILSIISDYPTTKVPLKILVTGGSVTAGHWCIDNPVGWDGGDGGAPFKDCAWPSRLERHLRQMFFNDPDVPGILVYNMAVGATSVDVATMILEYEMLPGDLLSPDVILLAHSPNDANMLKLDQLFYTHLNNAVQAAKRLRACDDDLPLVGIVDDNVGMENISQAFETTARYYATASWYQLMMINYGNVVRHTLLQRYQQNRTEPLLGGRFQIHGGMGFHISLAWTVVFNIISLMVEACYDFKEHEDTQKITSKQWEDEAKLNNLEDIPWGSTPSKEIGGIYQTSDPYSVNREWLNNLKTKEHLCRSFNVSENQQPVCTYAWMINKLAGIMRPRDIDRAMKSVMKSSNGWEAAGHFYSYPRLGYYANSENANFYLEIPVTAPTLYFTVLSTESYGPNFIDTCLHIGITIGDDKSCATYNISGYHEIKASPLISHKFQLPRVAHKGEVIHFNATLTSGAYFKIAGLAFCKQ</sequence>
<evidence type="ECO:0000313" key="1">
    <source>
        <dbReference type="EMBL" id="KAL3787197.1"/>
    </source>
</evidence>
<dbReference type="PANTHER" id="PTHR34407">
    <property type="entry name" value="EXPRESSED PROTEIN"/>
    <property type="match status" value="1"/>
</dbReference>
<dbReference type="PANTHER" id="PTHR34407:SF1">
    <property type="entry name" value="SGNH HYDROLASE-TYPE ESTERASE DOMAIN-CONTAINING PROTEIN"/>
    <property type="match status" value="1"/>
</dbReference>
<accession>A0ABD3PH24</accession>
<dbReference type="SUPFAM" id="SSF52266">
    <property type="entry name" value="SGNH hydrolase"/>
    <property type="match status" value="1"/>
</dbReference>
<gene>
    <name evidence="1" type="ORF">HJC23_010207</name>
</gene>